<dbReference type="PANTHER" id="PTHR30534">
    <property type="entry name" value="FLAGELLAR MOTOR SWITCH PROTEIN FLIG"/>
    <property type="match status" value="1"/>
</dbReference>
<dbReference type="Gene3D" id="1.10.220.30">
    <property type="match status" value="3"/>
</dbReference>
<evidence type="ECO:0000256" key="9">
    <source>
        <dbReference type="ARBA" id="ARBA00023143"/>
    </source>
</evidence>
<evidence type="ECO:0000256" key="2">
    <source>
        <dbReference type="ARBA" id="ARBA00004413"/>
    </source>
</evidence>
<accession>A0AAJ4ZAZ4</accession>
<dbReference type="GO" id="GO:0071973">
    <property type="term" value="P:bacterial-type flagellum-dependent cell motility"/>
    <property type="evidence" value="ECO:0007669"/>
    <property type="project" value="InterPro"/>
</dbReference>
<feature type="domain" description="Flagellar motor switch protein FliG C-terminal" evidence="11">
    <location>
        <begin position="235"/>
        <end position="340"/>
    </location>
</feature>
<dbReference type="AlphaFoldDB" id="A0AAJ4ZAZ4"/>
<dbReference type="GO" id="GO:0005886">
    <property type="term" value="C:plasma membrane"/>
    <property type="evidence" value="ECO:0007669"/>
    <property type="project" value="UniProtKB-SubCell"/>
</dbReference>
<keyword evidence="14" id="KW-0969">Cilium</keyword>
<evidence type="ECO:0000313" key="14">
    <source>
        <dbReference type="EMBL" id="SUA90104.1"/>
    </source>
</evidence>
<dbReference type="GO" id="GO:0009425">
    <property type="term" value="C:bacterial-type flagellum basal body"/>
    <property type="evidence" value="ECO:0007669"/>
    <property type="project" value="UniProtKB-SubCell"/>
</dbReference>
<evidence type="ECO:0000259" key="11">
    <source>
        <dbReference type="Pfam" id="PF01706"/>
    </source>
</evidence>
<comment type="subcellular location">
    <subcellularLocation>
        <location evidence="1">Bacterial flagellum basal body</location>
    </subcellularLocation>
    <subcellularLocation>
        <location evidence="2">Cell membrane</location>
        <topology evidence="2">Peripheral membrane protein</topology>
        <orientation evidence="2">Cytoplasmic side</orientation>
    </subcellularLocation>
</comment>
<dbReference type="InterPro" id="IPR011002">
    <property type="entry name" value="FliG_a-hlx"/>
</dbReference>
<dbReference type="InterPro" id="IPR000090">
    <property type="entry name" value="Flg_Motor_Flig"/>
</dbReference>
<dbReference type="Pfam" id="PF14842">
    <property type="entry name" value="FliG_N"/>
    <property type="match status" value="1"/>
</dbReference>
<evidence type="ECO:0000256" key="7">
    <source>
        <dbReference type="ARBA" id="ARBA00022779"/>
    </source>
</evidence>
<dbReference type="Pfam" id="PF14841">
    <property type="entry name" value="FliG_M"/>
    <property type="match status" value="1"/>
</dbReference>
<dbReference type="PRINTS" id="PR00954">
    <property type="entry name" value="FLGMOTORFLIG"/>
</dbReference>
<evidence type="ECO:0000256" key="1">
    <source>
        <dbReference type="ARBA" id="ARBA00004117"/>
    </source>
</evidence>
<dbReference type="InterPro" id="IPR023087">
    <property type="entry name" value="Flg_Motor_Flig_C"/>
</dbReference>
<proteinExistence type="inferred from homology"/>
<keyword evidence="14" id="KW-0282">Flagellum</keyword>
<dbReference type="InterPro" id="IPR032779">
    <property type="entry name" value="FliG_M"/>
</dbReference>
<gene>
    <name evidence="14" type="primary">fliG_2</name>
    <name evidence="14" type="ORF">NCTC13159_01583</name>
</gene>
<comment type="similarity">
    <text evidence="3">Belongs to the FliG family.</text>
</comment>
<evidence type="ECO:0000259" key="13">
    <source>
        <dbReference type="Pfam" id="PF14842"/>
    </source>
</evidence>
<organism evidence="14 15">
    <name type="scientific">Pandoraea pulmonicola</name>
    <dbReference type="NCBI Taxonomy" id="93221"/>
    <lineage>
        <taxon>Bacteria</taxon>
        <taxon>Pseudomonadati</taxon>
        <taxon>Pseudomonadota</taxon>
        <taxon>Betaproteobacteria</taxon>
        <taxon>Burkholderiales</taxon>
        <taxon>Burkholderiaceae</taxon>
        <taxon>Pandoraea</taxon>
    </lineage>
</organism>
<dbReference type="InterPro" id="IPR028263">
    <property type="entry name" value="FliG_N"/>
</dbReference>
<keyword evidence="14" id="KW-0966">Cell projection</keyword>
<keyword evidence="6" id="KW-0145">Chemotaxis</keyword>
<dbReference type="Pfam" id="PF01706">
    <property type="entry name" value="FliG_C"/>
    <property type="match status" value="1"/>
</dbReference>
<evidence type="ECO:0000259" key="12">
    <source>
        <dbReference type="Pfam" id="PF14841"/>
    </source>
</evidence>
<dbReference type="EMBL" id="UGSJ01000001">
    <property type="protein sequence ID" value="SUA90104.1"/>
    <property type="molecule type" value="Genomic_DNA"/>
</dbReference>
<dbReference type="PANTHER" id="PTHR30534:SF0">
    <property type="entry name" value="FLAGELLAR MOTOR SWITCH PROTEIN FLIG"/>
    <property type="match status" value="1"/>
</dbReference>
<dbReference type="GO" id="GO:0006935">
    <property type="term" value="P:chemotaxis"/>
    <property type="evidence" value="ECO:0007669"/>
    <property type="project" value="UniProtKB-KW"/>
</dbReference>
<feature type="domain" description="Flagellar motor switch protein FliG middle" evidence="12">
    <location>
        <begin position="134"/>
        <end position="205"/>
    </location>
</feature>
<name>A0AAJ4ZAZ4_PANPU</name>
<keyword evidence="8" id="KW-0472">Membrane</keyword>
<keyword evidence="7" id="KW-0283">Flagellar rotation</keyword>
<protein>
    <recommendedName>
        <fullName evidence="4">Flagellar motor switch protein FliG</fullName>
    </recommendedName>
</protein>
<evidence type="ECO:0000313" key="15">
    <source>
        <dbReference type="Proteomes" id="UP000254589"/>
    </source>
</evidence>
<comment type="function">
    <text evidence="10">FliG is one of three proteins (FliG, FliN, FliM) that forms the rotor-mounted switch complex (C ring), located at the base of the basal body. This complex interacts with the CheY and CheZ chemotaxis proteins, in addition to contacting components of the motor that determine the direction of flagellar rotation.</text>
</comment>
<reference evidence="14 15" key="1">
    <citation type="submission" date="2018-06" db="EMBL/GenBank/DDBJ databases">
        <authorList>
            <consortium name="Pathogen Informatics"/>
            <person name="Doyle S."/>
        </authorList>
    </citation>
    <scope>NUCLEOTIDE SEQUENCE [LARGE SCALE GENOMIC DNA]</scope>
    <source>
        <strain evidence="14 15">NCTC13159</strain>
    </source>
</reference>
<comment type="caution">
    <text evidence="14">The sequence shown here is derived from an EMBL/GenBank/DDBJ whole genome shotgun (WGS) entry which is preliminary data.</text>
</comment>
<evidence type="ECO:0000256" key="3">
    <source>
        <dbReference type="ARBA" id="ARBA00010299"/>
    </source>
</evidence>
<evidence type="ECO:0000256" key="10">
    <source>
        <dbReference type="ARBA" id="ARBA00025598"/>
    </source>
</evidence>
<dbReference type="Proteomes" id="UP000254589">
    <property type="component" value="Unassembled WGS sequence"/>
</dbReference>
<dbReference type="GO" id="GO:0003774">
    <property type="term" value="F:cytoskeletal motor activity"/>
    <property type="evidence" value="ECO:0007669"/>
    <property type="project" value="InterPro"/>
</dbReference>
<evidence type="ECO:0000256" key="4">
    <source>
        <dbReference type="ARBA" id="ARBA00021870"/>
    </source>
</evidence>
<keyword evidence="5" id="KW-1003">Cell membrane</keyword>
<sequence>MSRKSSNSGFKMTETSIAERQAPGSVDQAAIVLLSMGEARAADVLRCLSRSELLKVTHAMSDMGGVKVDAVRDALQKFFGQYREQSGIHGASRVFLQRALDLALGHDIANTVLDKIYGDRIRPKMARLEWVSARWLAQHIADEHVRMQALFLAFLPPAQASKVVEALPPEMRDVVLLHVAKLDEVDHLLLLELEELIESCLRNLDLQSASVEGVRQAADIINRLPGDRMQLIELLRAHDPDVVSEIEVSLYHFDMLARQSDAVVGRIIDVVTLEQWAVALKGADGSVLRTLQRAMPRRQVQAFEDIMRRTGPVPNARVEQTRREIMARVKALVDAEEIELLLGDEDEVA</sequence>
<dbReference type="SUPFAM" id="SSF48029">
    <property type="entry name" value="FliG"/>
    <property type="match status" value="2"/>
</dbReference>
<feature type="domain" description="Flagellar motor switch protein FliG N-terminal" evidence="13">
    <location>
        <begin position="26"/>
        <end position="118"/>
    </location>
</feature>
<keyword evidence="9" id="KW-0975">Bacterial flagellum</keyword>
<evidence type="ECO:0000256" key="6">
    <source>
        <dbReference type="ARBA" id="ARBA00022500"/>
    </source>
</evidence>
<evidence type="ECO:0000256" key="5">
    <source>
        <dbReference type="ARBA" id="ARBA00022475"/>
    </source>
</evidence>
<evidence type="ECO:0000256" key="8">
    <source>
        <dbReference type="ARBA" id="ARBA00023136"/>
    </source>
</evidence>